<feature type="region of interest" description="Disordered" evidence="4">
    <location>
        <begin position="308"/>
        <end position="330"/>
    </location>
</feature>
<feature type="region of interest" description="Disordered" evidence="4">
    <location>
        <begin position="382"/>
        <end position="407"/>
    </location>
</feature>
<dbReference type="Pfam" id="PF12004">
    <property type="entry name" value="DAB2P_C"/>
    <property type="match status" value="1"/>
</dbReference>
<dbReference type="Pfam" id="PF00616">
    <property type="entry name" value="RasGAP"/>
    <property type="match status" value="1"/>
</dbReference>
<keyword evidence="8" id="KW-1185">Reference proteome</keyword>
<dbReference type="InterPro" id="IPR001936">
    <property type="entry name" value="RasGAP_dom"/>
</dbReference>
<dbReference type="PROSITE" id="PS50004">
    <property type="entry name" value="C2"/>
    <property type="match status" value="1"/>
</dbReference>
<dbReference type="Proteomes" id="UP000663879">
    <property type="component" value="Unassembled WGS sequence"/>
</dbReference>
<gene>
    <name evidence="7" type="ORF">OXX778_LOCUS8855</name>
</gene>
<dbReference type="Gene3D" id="2.60.40.150">
    <property type="entry name" value="C2 domain"/>
    <property type="match status" value="1"/>
</dbReference>
<keyword evidence="1" id="KW-0343">GTPase activation</keyword>
<evidence type="ECO:0008006" key="9">
    <source>
        <dbReference type="Google" id="ProtNLM"/>
    </source>
</evidence>
<feature type="compositionally biased region" description="Polar residues" evidence="4">
    <location>
        <begin position="1155"/>
        <end position="1165"/>
    </location>
</feature>
<feature type="region of interest" description="Disordered" evidence="4">
    <location>
        <begin position="1192"/>
        <end position="1242"/>
    </location>
</feature>
<dbReference type="InterPro" id="IPR000008">
    <property type="entry name" value="C2_dom"/>
</dbReference>
<dbReference type="Pfam" id="PF00168">
    <property type="entry name" value="C2"/>
    <property type="match status" value="1"/>
</dbReference>
<feature type="region of interest" description="Disordered" evidence="4">
    <location>
        <begin position="992"/>
        <end position="1033"/>
    </location>
</feature>
<dbReference type="Gene3D" id="2.30.29.30">
    <property type="entry name" value="Pleckstrin-homology domain (PH domain)/Phosphotyrosine-binding domain (PTB)"/>
    <property type="match status" value="1"/>
</dbReference>
<organism evidence="7 8">
    <name type="scientific">Brachionus calyciflorus</name>
    <dbReference type="NCBI Taxonomy" id="104777"/>
    <lineage>
        <taxon>Eukaryota</taxon>
        <taxon>Metazoa</taxon>
        <taxon>Spiralia</taxon>
        <taxon>Gnathifera</taxon>
        <taxon>Rotifera</taxon>
        <taxon>Eurotatoria</taxon>
        <taxon>Monogononta</taxon>
        <taxon>Pseudotrocha</taxon>
        <taxon>Ploima</taxon>
        <taxon>Brachionidae</taxon>
        <taxon>Brachionus</taxon>
    </lineage>
</organism>
<evidence type="ECO:0000313" key="8">
    <source>
        <dbReference type="Proteomes" id="UP000663879"/>
    </source>
</evidence>
<feature type="compositionally biased region" description="Low complexity" evidence="4">
    <location>
        <begin position="1200"/>
        <end position="1212"/>
    </location>
</feature>
<dbReference type="SMART" id="SM00239">
    <property type="entry name" value="C2"/>
    <property type="match status" value="1"/>
</dbReference>
<dbReference type="InterPro" id="IPR008936">
    <property type="entry name" value="Rho_GTPase_activation_prot"/>
</dbReference>
<evidence type="ECO:0000259" key="6">
    <source>
        <dbReference type="PROSITE" id="PS50018"/>
    </source>
</evidence>
<keyword evidence="3" id="KW-0175">Coiled coil</keyword>
<dbReference type="SUPFAM" id="SSF48350">
    <property type="entry name" value="GTPase activation domain, GAP"/>
    <property type="match status" value="1"/>
</dbReference>
<dbReference type="InterPro" id="IPR021887">
    <property type="entry name" value="DAB2P_C"/>
</dbReference>
<dbReference type="PROSITE" id="PS50018">
    <property type="entry name" value="RAS_GTPASE_ACTIV_2"/>
    <property type="match status" value="1"/>
</dbReference>
<keyword evidence="2" id="KW-0597">Phosphoprotein</keyword>
<dbReference type="Gene3D" id="1.10.506.10">
    <property type="entry name" value="GTPase Activation - p120gap, domain 1"/>
    <property type="match status" value="2"/>
</dbReference>
<sequence length="1311" mass="150308">MSTTTFNSNTTSDQYVPNTSNLEIDSIVKNSNILYKGWILTYQDLSNDIPGNLSNNSLVDNLKWVPKFAVISRSDKCVLLYDKEPITEILSNNFQLIHSKQFYQHTTKEKSNSTLPFTKTTSSISSNDSISNLNCSNDVSTYRLDNSVNNELFVKYWKSKLIKFDSTNTDRYFKSDDTYLQKDIESLNQTTNPESSSTFRFAGLFFKKDKTDKVKHSSLKRAKSGIQLERKKVTGLNPTVTITEPKINHQNIENENRNRNTFFSNLKRLSLPSPMRPSRSHESLSSPLKISTTINNIESTIKHKSTNFPRFLPSYKSKNSQNQTPSSKLKIQPDIDQSQIVDCLIHLNLNSKNSINSVHNSLFNEENCFEIKCPSNTVTILSSRSNEKSDSSELDDDDSEYSKNRQSRRDTCDKLRHFFSSQETQTRYFMCRSSEERDKWLQCLRDVSQPNLLNLRRDENSLQVWLLEAKGTPINSKPNKKYFCEIYLNNSLHARTCPKEKKDILFWGENFEFTNINCEFLKIDVYQQVAETQKKKSKKDLSQNFLGFVNIPMNSIESSQPVEKWYKLEPLSAHENKHDSLENSTNSSISFTTTQNFSKDSISIRIKAKYQSVDILPFNCYEKLIEFIRLKYLNLITLEPFLNVRIKDDLANSLVKIAYKLKVETKFLTDLVLAEVLQLEDTSLTFRGNSLATKSIESYMKLVGENYLKITLSDCVRSIIETPNDLEIDPSKVSNQSSLNTNREELVQILHLVCGRVFNSFSNFPLEMKQVFSNLRSECKKNGKTDEMCDTLISASIFLRFICPAILSPNLFNLTQEYPQEKAARKLTLTAKTLQTIANFSKFGGKEFYMSYDKMNQFVDEHTNLMRDFLRKISTLTEDEKFELKNEGQVLPILTLTPQTPKSKNLNYDLELVDLGKQLSILHSLLSSIENGLDEQSKIKFDSELSEILEEINRMKKMDFTEQLMNSPLNSNSNNKLYSYENRLHFAVMKNQRQDQNSPITPSTPSESTPSSIVNSNGENPNNSSSSSSRYSSQMTLNINNNLNDINYSNSNLKSMSQVNSKESELNLLKQKLKETELSLKKEQTEKYLIEFKLKQQQQENEKQMRNVINRLIKVEEELRKEQNEMHKLLKAKQEMIEIQKKRIEYLSNRSLNGPNLVNKSTQHPNSQSNNNLLQNNSSYNIYQPKLRQISRNQPKPQMSSLSNSNETLNSNPVHSSQPSLNKLTEKPQIAASPSSSSSSMTQFCSYLTNNGKNPSNNKLKIHSKTATILDQLPSNSNSLSSSTSSNISNLINQAQVNGQNSTNFLRASEL</sequence>
<reference evidence="7" key="1">
    <citation type="submission" date="2021-02" db="EMBL/GenBank/DDBJ databases">
        <authorList>
            <person name="Nowell W R."/>
        </authorList>
    </citation>
    <scope>NUCLEOTIDE SEQUENCE</scope>
    <source>
        <strain evidence="7">Ploen Becks lab</strain>
    </source>
</reference>
<dbReference type="PANTHER" id="PTHR10194:SF60">
    <property type="entry name" value="RAS GTPASE-ACTIVATING PROTEIN RASKOL"/>
    <property type="match status" value="1"/>
</dbReference>
<evidence type="ECO:0000313" key="7">
    <source>
        <dbReference type="EMBL" id="CAF0849128.1"/>
    </source>
</evidence>
<dbReference type="GO" id="GO:0005096">
    <property type="term" value="F:GTPase activator activity"/>
    <property type="evidence" value="ECO:0007669"/>
    <property type="project" value="UniProtKB-KW"/>
</dbReference>
<dbReference type="InterPro" id="IPR039360">
    <property type="entry name" value="Ras_GTPase"/>
</dbReference>
<comment type="caution">
    <text evidence="7">The sequence shown here is derived from an EMBL/GenBank/DDBJ whole genome shotgun (WGS) entry which is preliminary data.</text>
</comment>
<name>A0A813WDA8_9BILA</name>
<dbReference type="SUPFAM" id="SSF49562">
    <property type="entry name" value="C2 domain (Calcium/lipid-binding domain, CaLB)"/>
    <property type="match status" value="1"/>
</dbReference>
<dbReference type="PROSITE" id="PS00509">
    <property type="entry name" value="RAS_GTPASE_ACTIV_1"/>
    <property type="match status" value="1"/>
</dbReference>
<dbReference type="InterPro" id="IPR035892">
    <property type="entry name" value="C2_domain_sf"/>
</dbReference>
<feature type="coiled-coil region" evidence="3">
    <location>
        <begin position="1059"/>
        <end position="1139"/>
    </location>
</feature>
<feature type="domain" description="Ras-GAP" evidence="6">
    <location>
        <begin position="646"/>
        <end position="839"/>
    </location>
</feature>
<protein>
    <recommendedName>
        <fullName evidence="9">Ras GTPase-activating protein</fullName>
    </recommendedName>
</protein>
<dbReference type="PANTHER" id="PTHR10194">
    <property type="entry name" value="RAS GTPASE-ACTIVATING PROTEINS"/>
    <property type="match status" value="1"/>
</dbReference>
<dbReference type="EMBL" id="CAJNOC010001257">
    <property type="protein sequence ID" value="CAF0849128.1"/>
    <property type="molecule type" value="Genomic_DNA"/>
</dbReference>
<proteinExistence type="predicted"/>
<evidence type="ECO:0000259" key="5">
    <source>
        <dbReference type="PROSITE" id="PS50004"/>
    </source>
</evidence>
<evidence type="ECO:0000256" key="4">
    <source>
        <dbReference type="SAM" id="MobiDB-lite"/>
    </source>
</evidence>
<evidence type="ECO:0000256" key="1">
    <source>
        <dbReference type="ARBA" id="ARBA00022468"/>
    </source>
</evidence>
<dbReference type="InterPro" id="IPR011993">
    <property type="entry name" value="PH-like_dom_sf"/>
</dbReference>
<feature type="compositionally biased region" description="Low complexity" evidence="4">
    <location>
        <begin position="998"/>
        <end position="1033"/>
    </location>
</feature>
<dbReference type="SMART" id="SM00323">
    <property type="entry name" value="RasGAP"/>
    <property type="match status" value="1"/>
</dbReference>
<feature type="compositionally biased region" description="Low complexity" evidence="4">
    <location>
        <begin position="1166"/>
        <end position="1176"/>
    </location>
</feature>
<accession>A0A813WDA8</accession>
<feature type="domain" description="C2" evidence="5">
    <location>
        <begin position="444"/>
        <end position="566"/>
    </location>
</feature>
<evidence type="ECO:0000256" key="2">
    <source>
        <dbReference type="ARBA" id="ARBA00022553"/>
    </source>
</evidence>
<feature type="compositionally biased region" description="Polar residues" evidence="4">
    <location>
        <begin position="316"/>
        <end position="330"/>
    </location>
</feature>
<dbReference type="InterPro" id="IPR023152">
    <property type="entry name" value="RasGAP_CS"/>
</dbReference>
<feature type="compositionally biased region" description="Polar residues" evidence="4">
    <location>
        <begin position="1213"/>
        <end position="1223"/>
    </location>
</feature>
<dbReference type="OrthoDB" id="5572587at2759"/>
<evidence type="ECO:0000256" key="3">
    <source>
        <dbReference type="SAM" id="Coils"/>
    </source>
</evidence>
<feature type="region of interest" description="Disordered" evidence="4">
    <location>
        <begin position="1155"/>
        <end position="1176"/>
    </location>
</feature>